<evidence type="ECO:0000313" key="1">
    <source>
        <dbReference type="EMBL" id="KAG0558329.1"/>
    </source>
</evidence>
<accession>A0A8T0GJI0</accession>
<dbReference type="AlphaFoldDB" id="A0A8T0GJI0"/>
<protein>
    <submittedName>
        <fullName evidence="1">Uncharacterized protein</fullName>
    </submittedName>
</protein>
<keyword evidence="2" id="KW-1185">Reference proteome</keyword>
<dbReference type="EMBL" id="CM026431">
    <property type="protein sequence ID" value="KAG0558329.1"/>
    <property type="molecule type" value="Genomic_DNA"/>
</dbReference>
<evidence type="ECO:0000313" key="2">
    <source>
        <dbReference type="Proteomes" id="UP000822688"/>
    </source>
</evidence>
<proteinExistence type="predicted"/>
<name>A0A8T0GJI0_CERPU</name>
<organism evidence="1 2">
    <name type="scientific">Ceratodon purpureus</name>
    <name type="common">Fire moss</name>
    <name type="synonym">Dicranum purpureum</name>
    <dbReference type="NCBI Taxonomy" id="3225"/>
    <lineage>
        <taxon>Eukaryota</taxon>
        <taxon>Viridiplantae</taxon>
        <taxon>Streptophyta</taxon>
        <taxon>Embryophyta</taxon>
        <taxon>Bryophyta</taxon>
        <taxon>Bryophytina</taxon>
        <taxon>Bryopsida</taxon>
        <taxon>Dicranidae</taxon>
        <taxon>Pseudoditrichales</taxon>
        <taxon>Ditrichaceae</taxon>
        <taxon>Ceratodon</taxon>
    </lineage>
</organism>
<sequence length="79" mass="8672">MVVRLCYENTGLIMSQKLATVRSLHIIYLHVCTESVQLPGTSALENSTTVVQTIFAADRRTYTSDCCSGVPTNVLHTPD</sequence>
<reference evidence="1" key="1">
    <citation type="submission" date="2020-06" db="EMBL/GenBank/DDBJ databases">
        <title>WGS assembly of Ceratodon purpureus strain R40.</title>
        <authorList>
            <person name="Carey S.B."/>
            <person name="Jenkins J."/>
            <person name="Shu S."/>
            <person name="Lovell J.T."/>
            <person name="Sreedasyam A."/>
            <person name="Maumus F."/>
            <person name="Tiley G.P."/>
            <person name="Fernandez-Pozo N."/>
            <person name="Barry K."/>
            <person name="Chen C."/>
            <person name="Wang M."/>
            <person name="Lipzen A."/>
            <person name="Daum C."/>
            <person name="Saski C.A."/>
            <person name="Payton A.C."/>
            <person name="Mcbreen J.C."/>
            <person name="Conrad R.E."/>
            <person name="Kollar L.M."/>
            <person name="Olsson S."/>
            <person name="Huttunen S."/>
            <person name="Landis J.B."/>
            <person name="Wickett N.J."/>
            <person name="Johnson M.G."/>
            <person name="Rensing S.A."/>
            <person name="Grimwood J."/>
            <person name="Schmutz J."/>
            <person name="Mcdaniel S.F."/>
        </authorList>
    </citation>
    <scope>NUCLEOTIDE SEQUENCE</scope>
    <source>
        <strain evidence="1">R40</strain>
    </source>
</reference>
<comment type="caution">
    <text evidence="1">The sequence shown here is derived from an EMBL/GenBank/DDBJ whole genome shotgun (WGS) entry which is preliminary data.</text>
</comment>
<gene>
    <name evidence="1" type="ORF">KC19_10G019700</name>
</gene>
<dbReference type="Proteomes" id="UP000822688">
    <property type="component" value="Chromosome 10"/>
</dbReference>